<sequence>MNRSILAGSVFLCALLGLVVTQERSKDCVRFCVPVPEVTSVVAICLPTTLPNCSDCRFFDNLCPEIKECNTIMSADGRCLLCPGEVCAYDQKAYMAGEEINSFDQQNKCTCKKDGKVECHPLTALIPGDICENLKP</sequence>
<dbReference type="AlphaFoldDB" id="A0A210QHB2"/>
<keyword evidence="3" id="KW-1185">Reference proteome</keyword>
<evidence type="ECO:0000256" key="1">
    <source>
        <dbReference type="SAM" id="SignalP"/>
    </source>
</evidence>
<feature type="chain" id="PRO_5013188277" evidence="1">
    <location>
        <begin position="22"/>
        <end position="136"/>
    </location>
</feature>
<organism evidence="2 3">
    <name type="scientific">Mizuhopecten yessoensis</name>
    <name type="common">Japanese scallop</name>
    <name type="synonym">Patinopecten yessoensis</name>
    <dbReference type="NCBI Taxonomy" id="6573"/>
    <lineage>
        <taxon>Eukaryota</taxon>
        <taxon>Metazoa</taxon>
        <taxon>Spiralia</taxon>
        <taxon>Lophotrochozoa</taxon>
        <taxon>Mollusca</taxon>
        <taxon>Bivalvia</taxon>
        <taxon>Autobranchia</taxon>
        <taxon>Pteriomorphia</taxon>
        <taxon>Pectinida</taxon>
        <taxon>Pectinoidea</taxon>
        <taxon>Pectinidae</taxon>
        <taxon>Mizuhopecten</taxon>
    </lineage>
</organism>
<keyword evidence="1" id="KW-0732">Signal</keyword>
<comment type="caution">
    <text evidence="2">The sequence shown here is derived from an EMBL/GenBank/DDBJ whole genome shotgun (WGS) entry which is preliminary data.</text>
</comment>
<evidence type="ECO:0000313" key="3">
    <source>
        <dbReference type="Proteomes" id="UP000242188"/>
    </source>
</evidence>
<accession>A0A210QHB2</accession>
<proteinExistence type="predicted"/>
<dbReference type="OrthoDB" id="10437473at2759"/>
<name>A0A210QHB2_MIZYE</name>
<evidence type="ECO:0000313" key="2">
    <source>
        <dbReference type="EMBL" id="OWF48124.1"/>
    </source>
</evidence>
<feature type="signal peptide" evidence="1">
    <location>
        <begin position="1"/>
        <end position="21"/>
    </location>
</feature>
<reference evidence="2 3" key="1">
    <citation type="journal article" date="2017" name="Nat. Ecol. Evol.">
        <title>Scallop genome provides insights into evolution of bilaterian karyotype and development.</title>
        <authorList>
            <person name="Wang S."/>
            <person name="Zhang J."/>
            <person name="Jiao W."/>
            <person name="Li J."/>
            <person name="Xun X."/>
            <person name="Sun Y."/>
            <person name="Guo X."/>
            <person name="Huan P."/>
            <person name="Dong B."/>
            <person name="Zhang L."/>
            <person name="Hu X."/>
            <person name="Sun X."/>
            <person name="Wang J."/>
            <person name="Zhao C."/>
            <person name="Wang Y."/>
            <person name="Wang D."/>
            <person name="Huang X."/>
            <person name="Wang R."/>
            <person name="Lv J."/>
            <person name="Li Y."/>
            <person name="Zhang Z."/>
            <person name="Liu B."/>
            <person name="Lu W."/>
            <person name="Hui Y."/>
            <person name="Liang J."/>
            <person name="Zhou Z."/>
            <person name="Hou R."/>
            <person name="Li X."/>
            <person name="Liu Y."/>
            <person name="Li H."/>
            <person name="Ning X."/>
            <person name="Lin Y."/>
            <person name="Zhao L."/>
            <person name="Xing Q."/>
            <person name="Dou J."/>
            <person name="Li Y."/>
            <person name="Mao J."/>
            <person name="Guo H."/>
            <person name="Dou H."/>
            <person name="Li T."/>
            <person name="Mu C."/>
            <person name="Jiang W."/>
            <person name="Fu Q."/>
            <person name="Fu X."/>
            <person name="Miao Y."/>
            <person name="Liu J."/>
            <person name="Yu Q."/>
            <person name="Li R."/>
            <person name="Liao H."/>
            <person name="Li X."/>
            <person name="Kong Y."/>
            <person name="Jiang Z."/>
            <person name="Chourrout D."/>
            <person name="Li R."/>
            <person name="Bao Z."/>
        </authorList>
    </citation>
    <scope>NUCLEOTIDE SEQUENCE [LARGE SCALE GENOMIC DNA]</scope>
    <source>
        <strain evidence="2 3">PY_sf001</strain>
    </source>
</reference>
<protein>
    <submittedName>
        <fullName evidence="2">Uncharacterized protein</fullName>
    </submittedName>
</protein>
<gene>
    <name evidence="2" type="ORF">KP79_PYT24712</name>
</gene>
<dbReference type="EMBL" id="NEDP02003668">
    <property type="protein sequence ID" value="OWF48124.1"/>
    <property type="molecule type" value="Genomic_DNA"/>
</dbReference>
<dbReference type="Proteomes" id="UP000242188">
    <property type="component" value="Unassembled WGS sequence"/>
</dbReference>